<reference evidence="3" key="1">
    <citation type="submission" date="2017-01" db="EMBL/GenBank/DDBJ databases">
        <authorList>
            <person name="Varghese N."/>
            <person name="Submissions S."/>
        </authorList>
    </citation>
    <scope>NUCLEOTIDE SEQUENCE [LARGE SCALE GENOMIC DNA]</scope>
    <source>
        <strain evidence="3">DSM 22306</strain>
    </source>
</reference>
<dbReference type="InterPro" id="IPR027463">
    <property type="entry name" value="AcrB_DN_DC_subdom"/>
</dbReference>
<dbReference type="RefSeq" id="WP_054340706.1">
    <property type="nucleotide sequence ID" value="NZ_FTOE01000007.1"/>
</dbReference>
<dbReference type="InterPro" id="IPR001036">
    <property type="entry name" value="Acrflvin-R"/>
</dbReference>
<evidence type="ECO:0000313" key="2">
    <source>
        <dbReference type="EMBL" id="SIS89665.1"/>
    </source>
</evidence>
<feature type="transmembrane region" description="Helical" evidence="1">
    <location>
        <begin position="862"/>
        <end position="881"/>
    </location>
</feature>
<keyword evidence="1" id="KW-1133">Transmembrane helix</keyword>
<feature type="transmembrane region" description="Helical" evidence="1">
    <location>
        <begin position="12"/>
        <end position="30"/>
    </location>
</feature>
<keyword evidence="1" id="KW-0812">Transmembrane</keyword>
<sequence>MIRYFSGHPTAANILMMVIILLGLVTLPQLNKETFPEIKLNKVSVTVPYPGASPTDVEEGLCNRLEDATDGISFLEEQTCEARDSLATLTLDMQEAGDIKQFVSDVNAAIDGINDFPVKAEDPVIQELGRTDAVLSVAVTADITMPELKALAEHYRNRLLALPEVPIVTVTGFSKHELSIQVKADAMRQYQLSIQDVANLISAQAIDLPAGILEGSQNAYQIRVENTRRTVNELQDLVILNTTKGGQLTLGDIASIEDNFVDEEQRTEINGKPAALIQISKNKTDDTLTIYNAAKAFIDQENARLPAGTSLIITQDSASIVQDRLNLLIRNGWQGLLLATLVLFLFFNWRYTFWIALGLPVSFLGGLVIMSTLGVSINMISMVALLMAIGILMDDAIVLSESIEHEHRKGKSPFQASIDGVKKVARGVFSSFVTSAILFGSLLLLKGDMGQVLGVLPVVLLSVLSISLIEAFLILPHHLQHSLGHHNKDQTPQWRISFEAQFEKLRMWVGTVADGAIRYRYLTVGTTIVLLIISISLLISGTVKFKGFPDIEGNQLEVRLLMPQGTPFSRTQEVVTLLTTSLEKTLQQLPAEPDGKLIKNMTVLFSRNDDAHEAGSHLATISLDLLDAEKRHTSLVELQRLWRESTPQIRDAVSVQFKEPRHGPSGQAISIRLQGSNMDTLYDASWELQNWLNGYPGTSNIMSDIRPGKTEFTVHLQEGSISSGIDVQGLSSQLRAAYQGVKVGDIYRGSEAYEINVMLDSDPEEALSEFENLTLFSKTGVDIPLRSIATIEENRQYSRIVRVNHQRTVTVSGDVDTKLANTSEIIQHTRDEFLPQLKARYPELTFSLEGEVKNDQETSGSVLTGFILGIAGVYLLLSLQFSNFKEPIIVLLNIPLALIGVIWGHFIMGLDLSLPSMIGFVSLAGVVVNDSILLVEFVKIRSMEGMSLHDAAGQAVRDRFRAIFLTSITTVAGMIPLLSETSLQAQILIPLVTSVVFGMLSSTLLLLLVLPSSYAILEDLGFTELDSLSDDTRQSIHQ</sequence>
<feature type="transmembrane region" description="Helical" evidence="1">
    <location>
        <begin position="914"/>
        <end position="938"/>
    </location>
</feature>
<keyword evidence="1" id="KW-0472">Membrane</keyword>
<dbReference type="PANTHER" id="PTHR32063:SF33">
    <property type="entry name" value="RND SUPERFAMILY EFFLUX PUMP PERMEASE COMPONENT"/>
    <property type="match status" value="1"/>
</dbReference>
<keyword evidence="3" id="KW-1185">Reference proteome</keyword>
<name>A0A1N7MU50_9GAMM</name>
<evidence type="ECO:0000313" key="3">
    <source>
        <dbReference type="Proteomes" id="UP000185999"/>
    </source>
</evidence>
<dbReference type="SUPFAM" id="SSF82693">
    <property type="entry name" value="Multidrug efflux transporter AcrB pore domain, PN1, PN2, PC1 and PC2 subdomains"/>
    <property type="match status" value="2"/>
</dbReference>
<feature type="transmembrane region" description="Helical" evidence="1">
    <location>
        <begin position="521"/>
        <end position="539"/>
    </location>
</feature>
<feature type="transmembrane region" description="Helical" evidence="1">
    <location>
        <begin position="424"/>
        <end position="445"/>
    </location>
</feature>
<protein>
    <submittedName>
        <fullName evidence="2">Multidrug efflux pump subunit AcrB</fullName>
    </submittedName>
</protein>
<feature type="transmembrane region" description="Helical" evidence="1">
    <location>
        <begin position="959"/>
        <end position="979"/>
    </location>
</feature>
<dbReference type="OrthoDB" id="5287122at2"/>
<proteinExistence type="predicted"/>
<accession>A0A1N7MU50</accession>
<gene>
    <name evidence="2" type="ORF">SAMN05421760_10714</name>
</gene>
<dbReference type="Proteomes" id="UP000185999">
    <property type="component" value="Unassembled WGS sequence"/>
</dbReference>
<dbReference type="EMBL" id="FTOE01000007">
    <property type="protein sequence ID" value="SIS89665.1"/>
    <property type="molecule type" value="Genomic_DNA"/>
</dbReference>
<dbReference type="STRING" id="619304.SAMN05421760_10714"/>
<dbReference type="PRINTS" id="PR00702">
    <property type="entry name" value="ACRIFLAVINRP"/>
</dbReference>
<dbReference type="AlphaFoldDB" id="A0A1N7MU50"/>
<dbReference type="GO" id="GO:0005886">
    <property type="term" value="C:plasma membrane"/>
    <property type="evidence" value="ECO:0007669"/>
    <property type="project" value="TreeGrafter"/>
</dbReference>
<dbReference type="Gene3D" id="3.30.70.1440">
    <property type="entry name" value="Multidrug efflux transporter AcrB pore domain"/>
    <property type="match status" value="1"/>
</dbReference>
<dbReference type="Gene3D" id="3.30.2090.10">
    <property type="entry name" value="Multidrug efflux transporter AcrB TolC docking domain, DN and DC subdomains"/>
    <property type="match status" value="2"/>
</dbReference>
<organism evidence="2 3">
    <name type="scientific">Neptunomonas antarctica</name>
    <dbReference type="NCBI Taxonomy" id="619304"/>
    <lineage>
        <taxon>Bacteria</taxon>
        <taxon>Pseudomonadati</taxon>
        <taxon>Pseudomonadota</taxon>
        <taxon>Gammaproteobacteria</taxon>
        <taxon>Oceanospirillales</taxon>
        <taxon>Oceanospirillaceae</taxon>
        <taxon>Neptunomonas</taxon>
    </lineage>
</organism>
<dbReference type="Gene3D" id="3.30.70.1320">
    <property type="entry name" value="Multidrug efflux transporter AcrB pore domain like"/>
    <property type="match status" value="1"/>
</dbReference>
<feature type="transmembrane region" description="Helical" evidence="1">
    <location>
        <begin position="888"/>
        <end position="908"/>
    </location>
</feature>
<feature type="transmembrane region" description="Helical" evidence="1">
    <location>
        <begin position="379"/>
        <end position="403"/>
    </location>
</feature>
<evidence type="ECO:0000256" key="1">
    <source>
        <dbReference type="SAM" id="Phobius"/>
    </source>
</evidence>
<dbReference type="Gene3D" id="1.20.1640.10">
    <property type="entry name" value="Multidrug efflux transporter AcrB transmembrane domain"/>
    <property type="match status" value="2"/>
</dbReference>
<dbReference type="SUPFAM" id="SSF82866">
    <property type="entry name" value="Multidrug efflux transporter AcrB transmembrane domain"/>
    <property type="match status" value="2"/>
</dbReference>
<feature type="transmembrane region" description="Helical" evidence="1">
    <location>
        <begin position="354"/>
        <end position="373"/>
    </location>
</feature>
<feature type="transmembrane region" description="Helical" evidence="1">
    <location>
        <begin position="327"/>
        <end position="347"/>
    </location>
</feature>
<dbReference type="GO" id="GO:0042910">
    <property type="term" value="F:xenobiotic transmembrane transporter activity"/>
    <property type="evidence" value="ECO:0007669"/>
    <property type="project" value="TreeGrafter"/>
</dbReference>
<feature type="transmembrane region" description="Helical" evidence="1">
    <location>
        <begin position="451"/>
        <end position="475"/>
    </location>
</feature>
<dbReference type="SUPFAM" id="SSF82714">
    <property type="entry name" value="Multidrug efflux transporter AcrB TolC docking domain, DN and DC subdomains"/>
    <property type="match status" value="2"/>
</dbReference>
<dbReference type="PANTHER" id="PTHR32063">
    <property type="match status" value="1"/>
</dbReference>
<dbReference type="Pfam" id="PF00873">
    <property type="entry name" value="ACR_tran"/>
    <property type="match status" value="1"/>
</dbReference>
<dbReference type="Gene3D" id="3.30.70.1430">
    <property type="entry name" value="Multidrug efflux transporter AcrB pore domain"/>
    <property type="match status" value="2"/>
</dbReference>
<feature type="transmembrane region" description="Helical" evidence="1">
    <location>
        <begin position="985"/>
        <end position="1010"/>
    </location>
</feature>